<reference evidence="2" key="1">
    <citation type="submission" date="2018-04" db="EMBL/GenBank/DDBJ databases">
        <authorList>
            <person name="Lucker S."/>
            <person name="Sakoula D."/>
        </authorList>
    </citation>
    <scope>NUCLEOTIDE SEQUENCE [LARGE SCALE GENOMIC DNA]</scope>
</reference>
<keyword evidence="2" id="KW-1185">Reference proteome</keyword>
<organism evidence="1 2">
    <name type="scientific">Nitrospira lenta</name>
    <dbReference type="NCBI Taxonomy" id="1436998"/>
    <lineage>
        <taxon>Bacteria</taxon>
        <taxon>Pseudomonadati</taxon>
        <taxon>Nitrospirota</taxon>
        <taxon>Nitrospiria</taxon>
        <taxon>Nitrospirales</taxon>
        <taxon>Nitrospiraceae</taxon>
        <taxon>Nitrospira</taxon>
    </lineage>
</organism>
<evidence type="ECO:0000313" key="2">
    <source>
        <dbReference type="Proteomes" id="UP000248168"/>
    </source>
</evidence>
<accession>A0A330L8D0</accession>
<name>A0A330L8D0_9BACT</name>
<dbReference type="InParanoid" id="A0A330L8D0"/>
<sequence>MFGSMTTRDELCLTAYTSLVTHYGLEPAHRTLEPIRGKWHRYSANTLLQSLFDINLTFNGRNPDFLTPQRHS</sequence>
<evidence type="ECO:0000313" key="1">
    <source>
        <dbReference type="EMBL" id="SPP66185.1"/>
    </source>
</evidence>
<dbReference type="Proteomes" id="UP000248168">
    <property type="component" value="Unassembled WGS sequence"/>
</dbReference>
<proteinExistence type="predicted"/>
<protein>
    <submittedName>
        <fullName evidence="1">Uncharacterized protein</fullName>
    </submittedName>
</protein>
<dbReference type="EMBL" id="OUNR01000018">
    <property type="protein sequence ID" value="SPP66185.1"/>
    <property type="molecule type" value="Genomic_DNA"/>
</dbReference>
<gene>
    <name evidence="1" type="ORF">NITLEN_50225</name>
</gene>
<dbReference type="AlphaFoldDB" id="A0A330L8D0"/>